<evidence type="ECO:0000313" key="5">
    <source>
        <dbReference type="Proteomes" id="UP001152797"/>
    </source>
</evidence>
<dbReference type="EMBL" id="CAMXCT020000159">
    <property type="protein sequence ID" value="CAL1128188.1"/>
    <property type="molecule type" value="Genomic_DNA"/>
</dbReference>
<dbReference type="EMBL" id="CAMXCT010000159">
    <property type="protein sequence ID" value="CAI3974813.1"/>
    <property type="molecule type" value="Genomic_DNA"/>
</dbReference>
<sequence length="114" mass="12333">MARSAYFLLLWAGAAALNGTNHSNTTLNSEGKATNGTIKVPLPNGTSLPQLRGARGGSTIRVINGAGEAVWMAHCCNYKYRQNVKIEAGASHDFPAYAGLMGFRLWPKLRRFPI</sequence>
<evidence type="ECO:0000313" key="4">
    <source>
        <dbReference type="EMBL" id="CAL4762125.1"/>
    </source>
</evidence>
<evidence type="ECO:0000313" key="3">
    <source>
        <dbReference type="EMBL" id="CAL1128188.1"/>
    </source>
</evidence>
<feature type="signal peptide" evidence="1">
    <location>
        <begin position="1"/>
        <end position="16"/>
    </location>
</feature>
<keyword evidence="5" id="KW-1185">Reference proteome</keyword>
<organism evidence="2">
    <name type="scientific">Cladocopium goreaui</name>
    <dbReference type="NCBI Taxonomy" id="2562237"/>
    <lineage>
        <taxon>Eukaryota</taxon>
        <taxon>Sar</taxon>
        <taxon>Alveolata</taxon>
        <taxon>Dinophyceae</taxon>
        <taxon>Suessiales</taxon>
        <taxon>Symbiodiniaceae</taxon>
        <taxon>Cladocopium</taxon>
    </lineage>
</organism>
<reference evidence="2" key="1">
    <citation type="submission" date="2022-10" db="EMBL/GenBank/DDBJ databases">
        <authorList>
            <person name="Chen Y."/>
            <person name="Dougan E. K."/>
            <person name="Chan C."/>
            <person name="Rhodes N."/>
            <person name="Thang M."/>
        </authorList>
    </citation>
    <scope>NUCLEOTIDE SEQUENCE</scope>
</reference>
<gene>
    <name evidence="2" type="ORF">C1SCF055_LOCUS3187</name>
</gene>
<dbReference type="Proteomes" id="UP001152797">
    <property type="component" value="Unassembled WGS sequence"/>
</dbReference>
<evidence type="ECO:0000313" key="2">
    <source>
        <dbReference type="EMBL" id="CAI3974813.1"/>
    </source>
</evidence>
<reference evidence="3" key="2">
    <citation type="submission" date="2024-04" db="EMBL/GenBank/DDBJ databases">
        <authorList>
            <person name="Chen Y."/>
            <person name="Shah S."/>
            <person name="Dougan E. K."/>
            <person name="Thang M."/>
            <person name="Chan C."/>
        </authorList>
    </citation>
    <scope>NUCLEOTIDE SEQUENCE [LARGE SCALE GENOMIC DNA]</scope>
</reference>
<dbReference type="EMBL" id="CAMXCT030000159">
    <property type="protein sequence ID" value="CAL4762125.1"/>
    <property type="molecule type" value="Genomic_DNA"/>
</dbReference>
<dbReference type="AlphaFoldDB" id="A0A9P1BLX5"/>
<name>A0A9P1BLX5_9DINO</name>
<evidence type="ECO:0000256" key="1">
    <source>
        <dbReference type="SAM" id="SignalP"/>
    </source>
</evidence>
<comment type="caution">
    <text evidence="2">The sequence shown here is derived from an EMBL/GenBank/DDBJ whole genome shotgun (WGS) entry which is preliminary data.</text>
</comment>
<keyword evidence="1" id="KW-0732">Signal</keyword>
<protein>
    <submittedName>
        <fullName evidence="4">Glucan endo-1,3-beta-glucosidase</fullName>
    </submittedName>
</protein>
<proteinExistence type="predicted"/>
<feature type="chain" id="PRO_5043269600" evidence="1">
    <location>
        <begin position="17"/>
        <end position="114"/>
    </location>
</feature>
<dbReference type="OrthoDB" id="430315at2759"/>
<accession>A0A9P1BLX5</accession>